<dbReference type="Pfam" id="PF01593">
    <property type="entry name" value="Amino_oxidase"/>
    <property type="match status" value="1"/>
</dbReference>
<reference evidence="8" key="2">
    <citation type="journal article" date="2023" name="IMA Fungus">
        <title>Comparative genomic study of the Penicillium genus elucidates a diverse pangenome and 15 lateral gene transfer events.</title>
        <authorList>
            <person name="Petersen C."/>
            <person name="Sorensen T."/>
            <person name="Nielsen M.R."/>
            <person name="Sondergaard T.E."/>
            <person name="Sorensen J.L."/>
            <person name="Fitzpatrick D.A."/>
            <person name="Frisvad J.C."/>
            <person name="Nielsen K.L."/>
        </authorList>
    </citation>
    <scope>NUCLEOTIDE SEQUENCE</scope>
    <source>
        <strain evidence="8">IBT 15544</strain>
    </source>
</reference>
<name>A0A9W9J9W5_9EURO</name>
<evidence type="ECO:0000259" key="7">
    <source>
        <dbReference type="Pfam" id="PF01593"/>
    </source>
</evidence>
<comment type="similarity">
    <text evidence="2 6">Belongs to the flavin monoamine oxidase family.</text>
</comment>
<gene>
    <name evidence="8" type="ORF">N7498_009965</name>
</gene>
<sequence length="438" mass="47796">MFDTKDCFDVAVIGAGMAGIVAARDLSAKGHTVVLLEARNRVGGRTYMKKAFDGKIDLEMGGTYVHWTQPHVWHELQRHNISVLPGLDGDKFHWLADDKVHSGTRSDYEKAVRPLLDRFFADARARFPLPFEASIVDNSDIEKQSLEDRLSSLNLSTYERDLLDGVFSGVVHSYKEQGLAQLLQSVAIYFGDYFAFLETAGFWHIQGGTKILIDAILAESTADLRLSTPVSSVSDNGSHVTVTTISEEKIHARSVIIALPLNTIGDLKITPDVAPPVRAMIEQKNPVMASKIWIRVKGEIEPFTFLAPIGKSPINAVKAESWYEGDTLLVAMCSEAAAIRIDDCDAMEAALRRVLPDIEVVSTAGHCWVTDEFSKGGWMMHRPGNLLGAAPQMRQPHGRILFAGGDIAAMDTGSIEGAMESGASAARDIARALASGKY</sequence>
<dbReference type="InterPro" id="IPR002937">
    <property type="entry name" value="Amino_oxidase"/>
</dbReference>
<dbReference type="InterPro" id="IPR036188">
    <property type="entry name" value="FAD/NAD-bd_sf"/>
</dbReference>
<evidence type="ECO:0000256" key="2">
    <source>
        <dbReference type="ARBA" id="ARBA00005995"/>
    </source>
</evidence>
<dbReference type="Proteomes" id="UP001150904">
    <property type="component" value="Unassembled WGS sequence"/>
</dbReference>
<keyword evidence="6" id="KW-0274">FAD</keyword>
<dbReference type="Gene3D" id="1.10.405.10">
    <property type="entry name" value="Guanine Nucleotide Dissociation Inhibitor, domain 1"/>
    <property type="match status" value="1"/>
</dbReference>
<evidence type="ECO:0000313" key="9">
    <source>
        <dbReference type="Proteomes" id="UP001150904"/>
    </source>
</evidence>
<evidence type="ECO:0000256" key="6">
    <source>
        <dbReference type="RuleBase" id="RU362067"/>
    </source>
</evidence>
<dbReference type="SUPFAM" id="SSF51905">
    <property type="entry name" value="FAD/NAD(P)-binding domain"/>
    <property type="match status" value="1"/>
</dbReference>
<evidence type="ECO:0000256" key="5">
    <source>
        <dbReference type="PIRSR" id="PIRSR601613-1"/>
    </source>
</evidence>
<evidence type="ECO:0000256" key="3">
    <source>
        <dbReference type="ARBA" id="ARBA00023002"/>
    </source>
</evidence>
<keyword evidence="6" id="KW-0285">Flavoprotein</keyword>
<dbReference type="InterPro" id="IPR001613">
    <property type="entry name" value="Flavin_amine_oxidase"/>
</dbReference>
<accession>A0A9W9J9W5</accession>
<feature type="binding site" evidence="5">
    <location>
        <begin position="37"/>
        <end position="38"/>
    </location>
    <ligand>
        <name>FAD</name>
        <dbReference type="ChEBI" id="CHEBI:57692"/>
    </ligand>
</feature>
<comment type="cofactor">
    <cofactor evidence="1 6">
        <name>FAD</name>
        <dbReference type="ChEBI" id="CHEBI:57692"/>
    </cofactor>
</comment>
<protein>
    <recommendedName>
        <fullName evidence="6">Amine oxidase</fullName>
        <ecNumber evidence="6">1.4.3.-</ecNumber>
    </recommendedName>
</protein>
<dbReference type="AlphaFoldDB" id="A0A9W9J9W5"/>
<evidence type="ECO:0000256" key="4">
    <source>
        <dbReference type="ARBA" id="ARBA00048448"/>
    </source>
</evidence>
<feature type="binding site" evidence="5">
    <location>
        <position position="230"/>
    </location>
    <ligand>
        <name>FAD</name>
        <dbReference type="ChEBI" id="CHEBI:57692"/>
    </ligand>
</feature>
<dbReference type="Gene3D" id="3.50.50.60">
    <property type="entry name" value="FAD/NAD(P)-binding domain"/>
    <property type="match status" value="1"/>
</dbReference>
<dbReference type="OrthoDB" id="7777654at2759"/>
<dbReference type="EC" id="1.4.3.-" evidence="6"/>
<keyword evidence="3 6" id="KW-0560">Oxidoreductase</keyword>
<dbReference type="PRINTS" id="PR00757">
    <property type="entry name" value="AMINEOXDASEF"/>
</dbReference>
<organism evidence="8 9">
    <name type="scientific">Penicillium cinerascens</name>
    <dbReference type="NCBI Taxonomy" id="70096"/>
    <lineage>
        <taxon>Eukaryota</taxon>
        <taxon>Fungi</taxon>
        <taxon>Dikarya</taxon>
        <taxon>Ascomycota</taxon>
        <taxon>Pezizomycotina</taxon>
        <taxon>Eurotiomycetes</taxon>
        <taxon>Eurotiomycetidae</taxon>
        <taxon>Eurotiales</taxon>
        <taxon>Aspergillaceae</taxon>
        <taxon>Penicillium</taxon>
    </lineage>
</organism>
<evidence type="ECO:0000256" key="1">
    <source>
        <dbReference type="ARBA" id="ARBA00001974"/>
    </source>
</evidence>
<dbReference type="PANTHER" id="PTHR43563">
    <property type="entry name" value="AMINE OXIDASE"/>
    <property type="match status" value="1"/>
</dbReference>
<dbReference type="GeneID" id="83184322"/>
<dbReference type="EMBL" id="JAPQKR010000016">
    <property type="protein sequence ID" value="KAJ5190980.1"/>
    <property type="molecule type" value="Genomic_DNA"/>
</dbReference>
<dbReference type="InterPro" id="IPR050703">
    <property type="entry name" value="Flavin_MAO"/>
</dbReference>
<evidence type="ECO:0000313" key="8">
    <source>
        <dbReference type="EMBL" id="KAJ5190980.1"/>
    </source>
</evidence>
<dbReference type="PANTHER" id="PTHR43563:SF1">
    <property type="entry name" value="AMINE OXIDASE [FLAVIN-CONTAINING] B"/>
    <property type="match status" value="1"/>
</dbReference>
<comment type="catalytic activity">
    <reaction evidence="4">
        <text>a secondary aliphatic amine + O2 + H2O = a primary amine + an aldehyde + H2O2</text>
        <dbReference type="Rhea" id="RHEA:26414"/>
        <dbReference type="ChEBI" id="CHEBI:15377"/>
        <dbReference type="ChEBI" id="CHEBI:15379"/>
        <dbReference type="ChEBI" id="CHEBI:16240"/>
        <dbReference type="ChEBI" id="CHEBI:17478"/>
        <dbReference type="ChEBI" id="CHEBI:58855"/>
        <dbReference type="ChEBI" id="CHEBI:65296"/>
        <dbReference type="EC" id="1.4.3.4"/>
    </reaction>
</comment>
<feature type="domain" description="Amine oxidase" evidence="7">
    <location>
        <begin position="17"/>
        <end position="429"/>
    </location>
</feature>
<proteinExistence type="inferred from homology"/>
<keyword evidence="9" id="KW-1185">Reference proteome</keyword>
<dbReference type="GO" id="GO:0097621">
    <property type="term" value="F:monoamine oxidase activity"/>
    <property type="evidence" value="ECO:0007669"/>
    <property type="project" value="UniProtKB-EC"/>
</dbReference>
<comment type="caution">
    <text evidence="8">The sequence shown here is derived from an EMBL/GenBank/DDBJ whole genome shotgun (WGS) entry which is preliminary data.</text>
</comment>
<reference evidence="8" key="1">
    <citation type="submission" date="2022-12" db="EMBL/GenBank/DDBJ databases">
        <authorList>
            <person name="Petersen C."/>
        </authorList>
    </citation>
    <scope>NUCLEOTIDE SEQUENCE</scope>
    <source>
        <strain evidence="8">IBT 15544</strain>
    </source>
</reference>
<dbReference type="RefSeq" id="XP_058303920.1">
    <property type="nucleotide sequence ID" value="XM_058457021.1"/>
</dbReference>
<dbReference type="Gene3D" id="3.90.660.10">
    <property type="match status" value="1"/>
</dbReference>